<evidence type="ECO:0000256" key="6">
    <source>
        <dbReference type="ARBA" id="ARBA00022729"/>
    </source>
</evidence>
<dbReference type="SUPFAM" id="SSF47769">
    <property type="entry name" value="SAM/Pointed domain"/>
    <property type="match status" value="1"/>
</dbReference>
<feature type="domain" description="SAM" evidence="15">
    <location>
        <begin position="172"/>
        <end position="230"/>
    </location>
</feature>
<gene>
    <name evidence="16" type="ORF">PLOB_00018421</name>
</gene>
<feature type="coiled-coil region" evidence="12">
    <location>
        <begin position="405"/>
        <end position="468"/>
    </location>
</feature>
<dbReference type="InterPro" id="IPR057835">
    <property type="entry name" value="EF-hand_STIM1/2"/>
</dbReference>
<evidence type="ECO:0000256" key="3">
    <source>
        <dbReference type="ARBA" id="ARBA00022568"/>
    </source>
</evidence>
<feature type="signal peptide" evidence="14">
    <location>
        <begin position="1"/>
        <end position="22"/>
    </location>
</feature>
<keyword evidence="5" id="KW-0479">Metal-binding</keyword>
<evidence type="ECO:0000259" key="15">
    <source>
        <dbReference type="PROSITE" id="PS50105"/>
    </source>
</evidence>
<dbReference type="InterPro" id="IPR032393">
    <property type="entry name" value="SOAR_STIM1/2"/>
</dbReference>
<dbReference type="Gene3D" id="1.10.238.180">
    <property type="match status" value="1"/>
</dbReference>
<evidence type="ECO:0000256" key="9">
    <source>
        <dbReference type="ARBA" id="ARBA00023054"/>
    </source>
</evidence>
<keyword evidence="17" id="KW-1185">Reference proteome</keyword>
<dbReference type="CDD" id="cd11722">
    <property type="entry name" value="SOAR"/>
    <property type="match status" value="1"/>
</dbReference>
<evidence type="ECO:0000313" key="16">
    <source>
        <dbReference type="EMBL" id="CAH3176771.1"/>
    </source>
</evidence>
<feature type="chain" id="PRO_5047395867" description="SAM domain-containing protein" evidence="14">
    <location>
        <begin position="23"/>
        <end position="727"/>
    </location>
</feature>
<dbReference type="Gene3D" id="1.10.287.3550">
    <property type="match status" value="1"/>
</dbReference>
<dbReference type="PROSITE" id="PS50105">
    <property type="entry name" value="SAM_DOMAIN"/>
    <property type="match status" value="1"/>
</dbReference>
<dbReference type="Gene3D" id="1.20.5.340">
    <property type="match status" value="1"/>
</dbReference>
<keyword evidence="10" id="KW-0406">Ion transport</keyword>
<comment type="subcellular location">
    <subcellularLocation>
        <location evidence="1">Membrane</location>
        <topology evidence="1">Single-pass type I membrane protein</topology>
    </subcellularLocation>
</comment>
<evidence type="ECO:0000256" key="13">
    <source>
        <dbReference type="SAM" id="MobiDB-lite"/>
    </source>
</evidence>
<keyword evidence="9 12" id="KW-0175">Coiled coil</keyword>
<comment type="caution">
    <text evidence="16">The sequence shown here is derived from an EMBL/GenBank/DDBJ whole genome shotgun (WGS) entry which is preliminary data.</text>
</comment>
<keyword evidence="6 14" id="KW-0732">Signal</keyword>
<feature type="region of interest" description="Disordered" evidence="13">
    <location>
        <begin position="664"/>
        <end position="687"/>
    </location>
</feature>
<dbReference type="Pfam" id="PF25578">
    <property type="entry name" value="EF-hand_STIM1"/>
    <property type="match status" value="1"/>
</dbReference>
<feature type="coiled-coil region" evidence="12">
    <location>
        <begin position="274"/>
        <end position="374"/>
    </location>
</feature>
<dbReference type="Proteomes" id="UP001159405">
    <property type="component" value="Unassembled WGS sequence"/>
</dbReference>
<evidence type="ECO:0000256" key="14">
    <source>
        <dbReference type="SAM" id="SignalP"/>
    </source>
</evidence>
<evidence type="ECO:0000256" key="8">
    <source>
        <dbReference type="ARBA" id="ARBA00022989"/>
    </source>
</evidence>
<dbReference type="SMART" id="SM00454">
    <property type="entry name" value="SAM"/>
    <property type="match status" value="1"/>
</dbReference>
<dbReference type="PANTHER" id="PTHR15136">
    <property type="entry name" value="STROMAL INTERACTION MOLECULE HOMOLOG"/>
    <property type="match status" value="1"/>
</dbReference>
<evidence type="ECO:0000256" key="5">
    <source>
        <dbReference type="ARBA" id="ARBA00022723"/>
    </source>
</evidence>
<accession>A0ABN8RBV0</accession>
<name>A0ABN8RBV0_9CNID</name>
<keyword evidence="7" id="KW-0106">Calcium</keyword>
<keyword evidence="8" id="KW-1133">Transmembrane helix</keyword>
<evidence type="ECO:0000256" key="12">
    <source>
        <dbReference type="SAM" id="Coils"/>
    </source>
</evidence>
<dbReference type="Pfam" id="PF16533">
    <property type="entry name" value="SOAR"/>
    <property type="match status" value="1"/>
</dbReference>
<dbReference type="PANTHER" id="PTHR15136:SF5">
    <property type="entry name" value="STROMAL INTERACTION MOLECULE HOMOLOG"/>
    <property type="match status" value="1"/>
</dbReference>
<organism evidence="16 17">
    <name type="scientific">Porites lobata</name>
    <dbReference type="NCBI Taxonomy" id="104759"/>
    <lineage>
        <taxon>Eukaryota</taxon>
        <taxon>Metazoa</taxon>
        <taxon>Cnidaria</taxon>
        <taxon>Anthozoa</taxon>
        <taxon>Hexacorallia</taxon>
        <taxon>Scleractinia</taxon>
        <taxon>Fungiina</taxon>
        <taxon>Poritidae</taxon>
        <taxon>Porites</taxon>
    </lineage>
</organism>
<dbReference type="InterPro" id="IPR001660">
    <property type="entry name" value="SAM"/>
</dbReference>
<keyword evidence="4" id="KW-0812">Transmembrane</keyword>
<keyword evidence="2" id="KW-0813">Transport</keyword>
<reference evidence="16 17" key="1">
    <citation type="submission" date="2022-05" db="EMBL/GenBank/DDBJ databases">
        <authorList>
            <consortium name="Genoscope - CEA"/>
            <person name="William W."/>
        </authorList>
    </citation>
    <scope>NUCLEOTIDE SEQUENCE [LARGE SCALE GENOMIC DNA]</scope>
</reference>
<evidence type="ECO:0000256" key="7">
    <source>
        <dbReference type="ARBA" id="ARBA00022837"/>
    </source>
</evidence>
<evidence type="ECO:0000256" key="10">
    <source>
        <dbReference type="ARBA" id="ARBA00023065"/>
    </source>
</evidence>
<keyword evidence="3" id="KW-0109">Calcium transport</keyword>
<evidence type="ECO:0000256" key="1">
    <source>
        <dbReference type="ARBA" id="ARBA00004479"/>
    </source>
</evidence>
<sequence length="727" mass="81003">MAKSEILSIFFSLLVIAQEGRGQSLTVSNKTRSPQILKLAQHVSLSVQKAGLSSLLKGKACHYGPPGYSPEWTVASMVSPTIIILLQSYSDFFINLFVPENEKLNFDAVTKIHSHLDDDRNGKVDLTESNEFMRDELEVTDKERHSHFHGNDDLISVEEMWQSWVQSEVHNWTTLEVVDWLRNSVHLPKYAEVFTDLSINGSVIPRLALQENGLLQDELGIKDPKHRKKISLRAMDIVLFGPPFVSGHSLLKDVVVAFSVLVATVGCWVAVLQKRKAKEQMERMMKDMKILQQAEDGLQELQLRLAKAEDDHQVAIAEKVDLEARLKEELEMTKHEAQLLSETRTGTEEQLQKFKLAEEELAQVRRALRKAEKELEYQTWKAPPALKQWLQITFDKETKHFQHKRAIALKQMKEAKEACERIKKKRNSLIGSLRLAHDLSIDEVDQKILSARSALAEVTNELEERQQRWSQIESLCGFQIMSQTSFGIGKGNGTRPRTGSAIAQALVNVANVAGVSSGRKISSSASPWSALAEGTSQAESKDDLPPTYSAVTANLAAADVVSEKPPRDKKNSADLKCDGDNCSDVEADVGKTTEIRCSDADNGHPSYQLGSTAMINGIAESENKDHSLEHLVSSCGVSVEEETALNGSSSSDYPAGKHKKRLSWFGKRQDSTTESESSAAENEEETRRKIRWLWRSAIRKSKAQRNAANKGDVGLLKAASMEKLKSG</sequence>
<feature type="region of interest" description="Disordered" evidence="13">
    <location>
        <begin position="701"/>
        <end position="727"/>
    </location>
</feature>
<keyword evidence="11" id="KW-0472">Membrane</keyword>
<evidence type="ECO:0000256" key="11">
    <source>
        <dbReference type="ARBA" id="ARBA00023136"/>
    </source>
</evidence>
<dbReference type="Pfam" id="PF07647">
    <property type="entry name" value="SAM_2"/>
    <property type="match status" value="1"/>
</dbReference>
<dbReference type="InterPro" id="IPR013761">
    <property type="entry name" value="SAM/pointed_sf"/>
</dbReference>
<evidence type="ECO:0000256" key="2">
    <source>
        <dbReference type="ARBA" id="ARBA00022448"/>
    </source>
</evidence>
<dbReference type="Gene3D" id="1.10.150.50">
    <property type="entry name" value="Transcription Factor, Ets-1"/>
    <property type="match status" value="1"/>
</dbReference>
<dbReference type="InterPro" id="IPR037608">
    <property type="entry name" value="STIM1/2"/>
</dbReference>
<proteinExistence type="predicted"/>
<evidence type="ECO:0000313" key="17">
    <source>
        <dbReference type="Proteomes" id="UP001159405"/>
    </source>
</evidence>
<dbReference type="EMBL" id="CALNXK010000216">
    <property type="protein sequence ID" value="CAH3176771.1"/>
    <property type="molecule type" value="Genomic_DNA"/>
</dbReference>
<protein>
    <recommendedName>
        <fullName evidence="15">SAM domain-containing protein</fullName>
    </recommendedName>
</protein>
<evidence type="ECO:0000256" key="4">
    <source>
        <dbReference type="ARBA" id="ARBA00022692"/>
    </source>
</evidence>